<protein>
    <submittedName>
        <fullName evidence="2">Uncharacterized protein</fullName>
    </submittedName>
</protein>
<evidence type="ECO:0000313" key="2">
    <source>
        <dbReference type="EMBL" id="KAJ3041980.1"/>
    </source>
</evidence>
<reference evidence="2" key="1">
    <citation type="submission" date="2020-05" db="EMBL/GenBank/DDBJ databases">
        <title>Phylogenomic resolution of chytrid fungi.</title>
        <authorList>
            <person name="Stajich J.E."/>
            <person name="Amses K."/>
            <person name="Simmons R."/>
            <person name="Seto K."/>
            <person name="Myers J."/>
            <person name="Bonds A."/>
            <person name="Quandt C.A."/>
            <person name="Barry K."/>
            <person name="Liu P."/>
            <person name="Grigoriev I."/>
            <person name="Longcore J.E."/>
            <person name="James T.Y."/>
        </authorList>
    </citation>
    <scope>NUCLEOTIDE SEQUENCE</scope>
    <source>
        <strain evidence="2">JEL0318</strain>
    </source>
</reference>
<dbReference type="AlphaFoldDB" id="A0AAD5S5R8"/>
<accession>A0AAD5S5R8</accession>
<gene>
    <name evidence="2" type="ORF">HK097_002128</name>
</gene>
<dbReference type="Pfam" id="PF09741">
    <property type="entry name" value="DUF2045"/>
    <property type="match status" value="2"/>
</dbReference>
<feature type="region of interest" description="Disordered" evidence="1">
    <location>
        <begin position="15"/>
        <end position="37"/>
    </location>
</feature>
<dbReference type="InterPro" id="IPR019141">
    <property type="entry name" value="DUF2045"/>
</dbReference>
<dbReference type="EMBL" id="JADGJD010001449">
    <property type="protein sequence ID" value="KAJ3041980.1"/>
    <property type="molecule type" value="Genomic_DNA"/>
</dbReference>
<comment type="caution">
    <text evidence="2">The sequence shown here is derived from an EMBL/GenBank/DDBJ whole genome shotgun (WGS) entry which is preliminary data.</text>
</comment>
<dbReference type="PANTHER" id="PTHR21477:SF13">
    <property type="entry name" value="KIAA0930"/>
    <property type="match status" value="1"/>
</dbReference>
<evidence type="ECO:0000256" key="1">
    <source>
        <dbReference type="SAM" id="MobiDB-lite"/>
    </source>
</evidence>
<sequence>MAAVLDLLQRLQRENLHGPTSPYPQRHNKQHQKDLSASDQQDATWILIGDDHDIDSKDPRWFELFLEFFIEASPDTNDDLLFFVRGPPHEGQFPDPEPDPIFVKRKVNNTVPALSDVVDWKQTFFLNLIIQSPCTLTVTICKKADGGLDGKKKSLLGMGGEERVVVVPSAASGTSTESLPTDPHANPSPPLSSNETPTPPFSSQSTGSATPTSATTSTPSLATPTHSQQQKKSKMLALRRVTKKVYAAPYKSRMDVKDAFMNECSYPLVYYTVNDYESNDLHLPIREKEYLCVELSCILPLSKDAPANPVLDVPVEQDDSPFPVPEGHAKIVLFQGAVPYTSLLDVYHQKGLAAQNQLRLGIGWGAGRGNHGNTDSDNDDAALHIRTEYIMMRGPHGKGQCQVAITENISEEERDRRREEVRSRERSVPSLAERLKFLGSVVSKA</sequence>
<name>A0AAD5S5R8_9FUNG</name>
<feature type="region of interest" description="Disordered" evidence="1">
    <location>
        <begin position="169"/>
        <end position="236"/>
    </location>
</feature>
<keyword evidence="3" id="KW-1185">Reference proteome</keyword>
<dbReference type="PANTHER" id="PTHR21477">
    <property type="entry name" value="ZGC:172139"/>
    <property type="match status" value="1"/>
</dbReference>
<proteinExistence type="predicted"/>
<evidence type="ECO:0000313" key="3">
    <source>
        <dbReference type="Proteomes" id="UP001212841"/>
    </source>
</evidence>
<dbReference type="Proteomes" id="UP001212841">
    <property type="component" value="Unassembled WGS sequence"/>
</dbReference>
<feature type="non-terminal residue" evidence="2">
    <location>
        <position position="1"/>
    </location>
</feature>
<feature type="compositionally biased region" description="Low complexity" evidence="1">
    <location>
        <begin position="202"/>
        <end position="227"/>
    </location>
</feature>
<organism evidence="2 3">
    <name type="scientific">Rhizophlyctis rosea</name>
    <dbReference type="NCBI Taxonomy" id="64517"/>
    <lineage>
        <taxon>Eukaryota</taxon>
        <taxon>Fungi</taxon>
        <taxon>Fungi incertae sedis</taxon>
        <taxon>Chytridiomycota</taxon>
        <taxon>Chytridiomycota incertae sedis</taxon>
        <taxon>Chytridiomycetes</taxon>
        <taxon>Rhizophlyctidales</taxon>
        <taxon>Rhizophlyctidaceae</taxon>
        <taxon>Rhizophlyctis</taxon>
    </lineage>
</organism>